<evidence type="ECO:0000256" key="1">
    <source>
        <dbReference type="SAM" id="MobiDB-lite"/>
    </source>
</evidence>
<dbReference type="InterPro" id="IPR011765">
    <property type="entry name" value="Pept_M16_N"/>
</dbReference>
<dbReference type="PANTHER" id="PTHR11851:SF224">
    <property type="entry name" value="PROCESSING PROTEASE"/>
    <property type="match status" value="1"/>
</dbReference>
<dbReference type="EMBL" id="JYHV01000037">
    <property type="protein sequence ID" value="KJH79522.1"/>
    <property type="molecule type" value="Genomic_DNA"/>
</dbReference>
<dbReference type="SUPFAM" id="SSF63411">
    <property type="entry name" value="LuxS/MPP-like metallohydrolase"/>
    <property type="match status" value="2"/>
</dbReference>
<reference evidence="4 5" key="1">
    <citation type="submission" date="2015-02" db="EMBL/GenBank/DDBJ databases">
        <title>Draft genome sequence of Pseudomonas stutzeri NT0128 isolated from wheat (Triticum turgidum) rhizosphere.</title>
        <authorList>
            <person name="Tovi N."/>
            <person name="Frenk S."/>
            <person name="Hadar Y."/>
            <person name="Minz D."/>
        </authorList>
    </citation>
    <scope>NUCLEOTIDE SEQUENCE [LARGE SCALE GENOMIC DNA]</scope>
    <source>
        <strain evidence="4 5">NT0128</strain>
    </source>
</reference>
<dbReference type="RefSeq" id="WP_045164031.1">
    <property type="nucleotide sequence ID" value="NZ_JYHV01000037.1"/>
</dbReference>
<name>A0A0D9AFM8_STUST</name>
<dbReference type="PATRIC" id="fig|316.101.peg.2921"/>
<dbReference type="PANTHER" id="PTHR11851">
    <property type="entry name" value="METALLOPROTEASE"/>
    <property type="match status" value="1"/>
</dbReference>
<sequence length="513" mass="54889">MSDRNLLRRGLFVLALAFGLGLTGCNEETGEAAAKIPLPSAGTVTTPAESGQAIAREAAERGQRIQSLDELGDQPLARRTLDIQSWQTEGGARVLFVEAHQLPMFDLRLTFAAGSSQDGDVPGVAMLTNAMLNEGVEGKDVTAIAEGFEGLGAEFGNGSYRDMAVASLRSLSAQDKREPALQLFSQVVGQPTFPEDSLQRIKNQILAGFELQKQNPGKLASLELFEQLYGSHPYAHPSEGTPDTIPGIDTDQLRAFHAKAYAAGNAVIALVGDLDREHAEAIAEQISSALPQGNALPAPPVPSAPSAGLTHIDFPSNQTHLMLAQLGIPRGDPDYAALYLGNQILGGGGFGTRLMEEVREKRGLTYGIYSGFSPMQTNGPFMINLQTRAELSEATLELVQRLVAEFLEKGPTRAELERSKREIAGSFPLSTASNADIVGQLGSIGFYNLPLTYLEDFMQQVQALSVEQVKAAMNKHLSPDGFVIVTAGPQVEQKPLPAPSEKPLEQPSSVPEH</sequence>
<dbReference type="OrthoDB" id="9811314at2"/>
<comment type="caution">
    <text evidence="4">The sequence shown here is derived from an EMBL/GenBank/DDBJ whole genome shotgun (WGS) entry which is preliminary data.</text>
</comment>
<dbReference type="InterPro" id="IPR007863">
    <property type="entry name" value="Peptidase_M16_C"/>
</dbReference>
<dbReference type="InterPro" id="IPR011249">
    <property type="entry name" value="Metalloenz_LuxS/M16"/>
</dbReference>
<dbReference type="Pfam" id="PF05193">
    <property type="entry name" value="Peptidase_M16_C"/>
    <property type="match status" value="1"/>
</dbReference>
<dbReference type="InterPro" id="IPR050361">
    <property type="entry name" value="MPP/UQCRC_Complex"/>
</dbReference>
<dbReference type="PROSITE" id="PS51257">
    <property type="entry name" value="PROKAR_LIPOPROTEIN"/>
    <property type="match status" value="1"/>
</dbReference>
<evidence type="ECO:0000259" key="2">
    <source>
        <dbReference type="Pfam" id="PF00675"/>
    </source>
</evidence>
<dbReference type="Proteomes" id="UP000032487">
    <property type="component" value="Unassembled WGS sequence"/>
</dbReference>
<evidence type="ECO:0000313" key="4">
    <source>
        <dbReference type="EMBL" id="KJH79522.1"/>
    </source>
</evidence>
<feature type="domain" description="Peptidase M16 N-terminal" evidence="2">
    <location>
        <begin position="95"/>
        <end position="238"/>
    </location>
</feature>
<dbReference type="Gene3D" id="3.30.830.10">
    <property type="entry name" value="Metalloenzyme, LuxS/M16 peptidase-like"/>
    <property type="match status" value="2"/>
</dbReference>
<feature type="region of interest" description="Disordered" evidence="1">
    <location>
        <begin position="489"/>
        <end position="513"/>
    </location>
</feature>
<dbReference type="GO" id="GO:0046872">
    <property type="term" value="F:metal ion binding"/>
    <property type="evidence" value="ECO:0007669"/>
    <property type="project" value="InterPro"/>
</dbReference>
<feature type="domain" description="Peptidase M16 C-terminal" evidence="3">
    <location>
        <begin position="248"/>
        <end position="421"/>
    </location>
</feature>
<accession>A0A0D9AFM8</accession>
<dbReference type="Pfam" id="PF00675">
    <property type="entry name" value="Peptidase_M16"/>
    <property type="match status" value="1"/>
</dbReference>
<protein>
    <submittedName>
        <fullName evidence="4">Peptidase M16</fullName>
    </submittedName>
</protein>
<gene>
    <name evidence="4" type="ORF">UF78_20375</name>
</gene>
<proteinExistence type="predicted"/>
<evidence type="ECO:0000259" key="3">
    <source>
        <dbReference type="Pfam" id="PF05193"/>
    </source>
</evidence>
<organism evidence="4 5">
    <name type="scientific">Stutzerimonas stutzeri</name>
    <name type="common">Pseudomonas stutzeri</name>
    <dbReference type="NCBI Taxonomy" id="316"/>
    <lineage>
        <taxon>Bacteria</taxon>
        <taxon>Pseudomonadati</taxon>
        <taxon>Pseudomonadota</taxon>
        <taxon>Gammaproteobacteria</taxon>
        <taxon>Pseudomonadales</taxon>
        <taxon>Pseudomonadaceae</taxon>
        <taxon>Stutzerimonas</taxon>
    </lineage>
</organism>
<dbReference type="AlphaFoldDB" id="A0A0D9AFM8"/>
<evidence type="ECO:0000313" key="5">
    <source>
        <dbReference type="Proteomes" id="UP000032487"/>
    </source>
</evidence>